<dbReference type="Pfam" id="PF00359">
    <property type="entry name" value="PTS_EIIA_2"/>
    <property type="match status" value="1"/>
</dbReference>
<evidence type="ECO:0000313" key="7">
    <source>
        <dbReference type="EMBL" id="CCG57780.1"/>
    </source>
</evidence>
<dbReference type="KEGG" id="bpw:WESB_2318"/>
<dbReference type="InterPro" id="IPR016152">
    <property type="entry name" value="PTrfase/Anion_transptr"/>
</dbReference>
<evidence type="ECO:0000256" key="3">
    <source>
        <dbReference type="ARBA" id="ARBA00022597"/>
    </source>
</evidence>
<accession>K0JMN7</accession>
<dbReference type="GO" id="GO:0016020">
    <property type="term" value="C:membrane"/>
    <property type="evidence" value="ECO:0007669"/>
    <property type="project" value="InterPro"/>
</dbReference>
<evidence type="ECO:0000256" key="1">
    <source>
        <dbReference type="ARBA" id="ARBA00022448"/>
    </source>
</evidence>
<dbReference type="InterPro" id="IPR004715">
    <property type="entry name" value="PTS_IIA_fruc"/>
</dbReference>
<evidence type="ECO:0000256" key="5">
    <source>
        <dbReference type="ARBA" id="ARBA00022683"/>
    </source>
</evidence>
<dbReference type="Gene3D" id="3.40.930.10">
    <property type="entry name" value="Mannitol-specific EII, Chain A"/>
    <property type="match status" value="1"/>
</dbReference>
<proteinExistence type="predicted"/>
<keyword evidence="5" id="KW-0598">Phosphotransferase system</keyword>
<dbReference type="PATRIC" id="fig|1161918.5.peg.1833"/>
<gene>
    <name evidence="7" type="ORF">WESB_2318</name>
</gene>
<dbReference type="InterPro" id="IPR051541">
    <property type="entry name" value="PTS_SugarTrans_NitroReg"/>
</dbReference>
<dbReference type="RefSeq" id="WP_014933883.1">
    <property type="nucleotide sequence ID" value="NC_018604.1"/>
</dbReference>
<dbReference type="EMBL" id="HE793032">
    <property type="protein sequence ID" value="CCG57780.1"/>
    <property type="molecule type" value="Genomic_DNA"/>
</dbReference>
<dbReference type="OrthoDB" id="95460at2"/>
<dbReference type="PANTHER" id="PTHR47738">
    <property type="entry name" value="PTS SYSTEM FRUCTOSE-LIKE EIIA COMPONENT-RELATED"/>
    <property type="match status" value="1"/>
</dbReference>
<dbReference type="Proteomes" id="UP000003759">
    <property type="component" value="Chromosome"/>
</dbReference>
<organism evidence="7 8">
    <name type="scientific">Brachyspira pilosicoli WesB</name>
    <dbReference type="NCBI Taxonomy" id="1161918"/>
    <lineage>
        <taxon>Bacteria</taxon>
        <taxon>Pseudomonadati</taxon>
        <taxon>Spirochaetota</taxon>
        <taxon>Spirochaetia</taxon>
        <taxon>Brachyspirales</taxon>
        <taxon>Brachyspiraceae</taxon>
        <taxon>Brachyspira</taxon>
    </lineage>
</organism>
<dbReference type="NCBIfam" id="TIGR00848">
    <property type="entry name" value="fruA"/>
    <property type="match status" value="1"/>
</dbReference>
<name>K0JMN7_BRAPL</name>
<dbReference type="HOGENOM" id="CLU_072531_5_1_12"/>
<dbReference type="InterPro" id="IPR002178">
    <property type="entry name" value="PTS_EIIA_type-2_dom"/>
</dbReference>
<dbReference type="GO" id="GO:0008982">
    <property type="term" value="F:protein-N(PI)-phosphohistidine-sugar phosphotransferase activity"/>
    <property type="evidence" value="ECO:0007669"/>
    <property type="project" value="InterPro"/>
</dbReference>
<keyword evidence="2" id="KW-0597">Phosphoprotein</keyword>
<dbReference type="PROSITE" id="PS51094">
    <property type="entry name" value="PTS_EIIA_TYPE_2"/>
    <property type="match status" value="1"/>
</dbReference>
<evidence type="ECO:0000313" key="8">
    <source>
        <dbReference type="Proteomes" id="UP000003759"/>
    </source>
</evidence>
<evidence type="ECO:0000256" key="2">
    <source>
        <dbReference type="ARBA" id="ARBA00022553"/>
    </source>
</evidence>
<keyword evidence="4" id="KW-0808">Transferase</keyword>
<dbReference type="CDD" id="cd00211">
    <property type="entry name" value="PTS_IIA_fru"/>
    <property type="match status" value="1"/>
</dbReference>
<protein>
    <submittedName>
        <fullName evidence="7">PTS system, fructose specific enzyme II, A component</fullName>
    </submittedName>
</protein>
<dbReference type="AlphaFoldDB" id="K0JMN7"/>
<reference evidence="7 8" key="1">
    <citation type="journal article" date="2012" name="BMC Genomics">
        <title>Comparative genomics of Brachyspira pilosicoli strains: genome rearrangements, reductions and correlation of genetic compliment with phenotypic diversity.</title>
        <authorList>
            <person name="Mappley L.J."/>
            <person name="Black M.L."/>
            <person name="Abuoun M."/>
            <person name="Darby A.C."/>
            <person name="Woodward M.J."/>
            <person name="Parkhill J."/>
            <person name="Turner A.K."/>
            <person name="Bellgard M.I."/>
            <person name="La T."/>
            <person name="Phillips N.D."/>
            <person name="La Ragione R.M."/>
            <person name="Hampson D.J."/>
        </authorList>
    </citation>
    <scope>NUCLEOTIDE SEQUENCE [LARGE SCALE GENOMIC DNA]</scope>
    <source>
        <strain evidence="7">WesB</strain>
    </source>
</reference>
<dbReference type="SUPFAM" id="SSF55804">
    <property type="entry name" value="Phoshotransferase/anion transport protein"/>
    <property type="match status" value="1"/>
</dbReference>
<dbReference type="PANTHER" id="PTHR47738:SF2">
    <property type="entry name" value="PTS SYSTEM FRUCTOSE-LIKE EIIA COMPONENT"/>
    <property type="match status" value="1"/>
</dbReference>
<evidence type="ECO:0000259" key="6">
    <source>
        <dbReference type="PROSITE" id="PS51094"/>
    </source>
</evidence>
<keyword evidence="3" id="KW-0762">Sugar transport</keyword>
<evidence type="ECO:0000256" key="4">
    <source>
        <dbReference type="ARBA" id="ARBA00022679"/>
    </source>
</evidence>
<dbReference type="GO" id="GO:0009401">
    <property type="term" value="P:phosphoenolpyruvate-dependent sugar phosphotransferase system"/>
    <property type="evidence" value="ECO:0007669"/>
    <property type="project" value="UniProtKB-KW"/>
</dbReference>
<feature type="domain" description="PTS EIIA type-2" evidence="6">
    <location>
        <begin position="7"/>
        <end position="152"/>
    </location>
</feature>
<sequence length="152" mass="17057">MKSYNNNVISEESILLDIEASSKDEVFDIMSNNLYKLNRISSKEEFIKSLYEREALGETGVEMGLAIPHGKSKFVLINSLSVARLNNPIEWETLDDCLVSIVVMFAVYDGQNTNDEHLDLLAKVAGNLVEEDTIEFLKTSNDKIAIINKLLS</sequence>
<keyword evidence="1" id="KW-0813">Transport</keyword>